<gene>
    <name evidence="3" type="ORF">AQJ11_36105</name>
</gene>
<dbReference type="SUPFAM" id="SSF51735">
    <property type="entry name" value="NAD(P)-binding Rossmann-fold domains"/>
    <property type="match status" value="1"/>
</dbReference>
<organism evidence="3 4">
    <name type="scientific">Streptomyces corchorusii</name>
    <name type="common">Streptomyces chibaensis</name>
    <dbReference type="NCBI Taxonomy" id="1903"/>
    <lineage>
        <taxon>Bacteria</taxon>
        <taxon>Bacillati</taxon>
        <taxon>Actinomycetota</taxon>
        <taxon>Actinomycetes</taxon>
        <taxon>Kitasatosporales</taxon>
        <taxon>Streptomycetaceae</taxon>
        <taxon>Streptomyces</taxon>
    </lineage>
</organism>
<name>A0A101PUS4_STRCK</name>
<dbReference type="RefSeq" id="WP_059266092.1">
    <property type="nucleotide sequence ID" value="NZ_KQ948368.1"/>
</dbReference>
<protein>
    <recommendedName>
        <fullName evidence="2">S-adenosyl-L-homocysteine hydrolase NAD binding domain-containing protein</fullName>
    </recommendedName>
</protein>
<keyword evidence="4" id="KW-1185">Reference proteome</keyword>
<evidence type="ECO:0000256" key="1">
    <source>
        <dbReference type="ARBA" id="ARBA00007122"/>
    </source>
</evidence>
<dbReference type="PANTHER" id="PTHR23420">
    <property type="entry name" value="ADENOSYLHOMOCYSTEINASE"/>
    <property type="match status" value="1"/>
</dbReference>
<proteinExistence type="inferred from homology"/>
<dbReference type="SMART" id="SM00997">
    <property type="entry name" value="AdoHcyase_NAD"/>
    <property type="match status" value="1"/>
</dbReference>
<dbReference type="GO" id="GO:0004013">
    <property type="term" value="F:adenosylhomocysteinase activity"/>
    <property type="evidence" value="ECO:0007669"/>
    <property type="project" value="TreeGrafter"/>
</dbReference>
<dbReference type="EMBL" id="LMWP01000046">
    <property type="protein sequence ID" value="KUN18079.1"/>
    <property type="molecule type" value="Genomic_DNA"/>
</dbReference>
<dbReference type="PANTHER" id="PTHR23420:SF0">
    <property type="entry name" value="ADENOSYLHOMOCYSTEINASE"/>
    <property type="match status" value="1"/>
</dbReference>
<dbReference type="Pfam" id="PF00670">
    <property type="entry name" value="AdoHcyase_NAD"/>
    <property type="match status" value="1"/>
</dbReference>
<dbReference type="AlphaFoldDB" id="A0A101PUS4"/>
<comment type="caution">
    <text evidence="3">The sequence shown here is derived from an EMBL/GenBank/DDBJ whole genome shotgun (WGS) entry which is preliminary data.</text>
</comment>
<reference evidence="3 4" key="1">
    <citation type="submission" date="2015-10" db="EMBL/GenBank/DDBJ databases">
        <title>Draft genome sequence of Streptomyces corchorusii DSM 40340, type strain for the species Streptomyces corchorusii.</title>
        <authorList>
            <person name="Ruckert C."/>
            <person name="Winkler A."/>
            <person name="Kalinowski J."/>
            <person name="Kampfer P."/>
            <person name="Glaeser S."/>
        </authorList>
    </citation>
    <scope>NUCLEOTIDE SEQUENCE [LARGE SCALE GENOMIC DNA]</scope>
    <source>
        <strain evidence="3 4">DSM 40340</strain>
    </source>
</reference>
<sequence>MAGEIVTEVEQTHGQDADATDVPLLVGTVRGVGSVADAAVCAERAARRLDRGVVVDWPAPDEDTAVLAVRDAIGHTLARVEIRPLSDEPARTLEPLIPPTAGWQASVLAPPPGMGRASALLDVLENHAAVYTEAEVEALWNSMPLLRRYAEDDGGSPFSDWALIFRDHYVENSVGFLLAAERAGVPGQWIYALAKGDRTANRRRVHAWFLHRGYRSAVLDNSVIDGTSPPAEVDLARRTAADVDDFIRRAHRAGRRVLIIDDGGLLAQGPGGRRMVTEPVDAAVELTVSGLKRIAAAPTVGLPVFNMARSEVKGVIAYNEIADSCLRRVRAIIPNQKFVGRRVLVTGYGVLGSRLARQLRGIGCRPTVVDSDPLMLIQAAEDGFDTRRTVARALRDSSPFLIVSSAGEPVLEEDDLALLPDGLLLAGFATKDFSLLHTGRAGIPGQRVPGLGVRYSLPGGRHVLMLGDGRSLNLFEYEGIPNRGYDAYRAATLIAARELCGNHAAYASGVHVEPVNQAVRHAGLLDAYYDLYLEDGPGTDTAPADRTAARRER</sequence>
<dbReference type="InterPro" id="IPR015878">
    <property type="entry name" value="Ado_hCys_hydrolase_NAD-bd"/>
</dbReference>
<accession>A0A101PUS4</accession>
<evidence type="ECO:0000313" key="3">
    <source>
        <dbReference type="EMBL" id="KUN18079.1"/>
    </source>
</evidence>
<feature type="domain" description="S-adenosyl-L-homocysteine hydrolase NAD binding" evidence="2">
    <location>
        <begin position="319"/>
        <end position="479"/>
    </location>
</feature>
<dbReference type="InterPro" id="IPR000043">
    <property type="entry name" value="Adenosylhomocysteinase-like"/>
</dbReference>
<dbReference type="GO" id="GO:0033353">
    <property type="term" value="P:S-adenosylmethionine cycle"/>
    <property type="evidence" value="ECO:0007669"/>
    <property type="project" value="TreeGrafter"/>
</dbReference>
<dbReference type="Gene3D" id="3.40.50.720">
    <property type="entry name" value="NAD(P)-binding Rossmann-like Domain"/>
    <property type="match status" value="1"/>
</dbReference>
<dbReference type="Proteomes" id="UP000053398">
    <property type="component" value="Unassembled WGS sequence"/>
</dbReference>
<comment type="similarity">
    <text evidence="1">Belongs to the adenosylhomocysteinase family.</text>
</comment>
<evidence type="ECO:0000259" key="2">
    <source>
        <dbReference type="SMART" id="SM00997"/>
    </source>
</evidence>
<dbReference type="GO" id="GO:0005829">
    <property type="term" value="C:cytosol"/>
    <property type="evidence" value="ECO:0007669"/>
    <property type="project" value="TreeGrafter"/>
</dbReference>
<dbReference type="InterPro" id="IPR036291">
    <property type="entry name" value="NAD(P)-bd_dom_sf"/>
</dbReference>
<evidence type="ECO:0000313" key="4">
    <source>
        <dbReference type="Proteomes" id="UP000053398"/>
    </source>
</evidence>